<name>A0A915LEL5_MELJA</name>
<evidence type="ECO:0000313" key="2">
    <source>
        <dbReference type="WBParaSite" id="scaffold1085_cov180.g2435"/>
    </source>
</evidence>
<proteinExistence type="predicted"/>
<dbReference type="AlphaFoldDB" id="A0A915LEL5"/>
<accession>A0A915LEL5</accession>
<organism evidence="1 2">
    <name type="scientific">Meloidogyne javanica</name>
    <name type="common">Root-knot nematode worm</name>
    <dbReference type="NCBI Taxonomy" id="6303"/>
    <lineage>
        <taxon>Eukaryota</taxon>
        <taxon>Metazoa</taxon>
        <taxon>Ecdysozoa</taxon>
        <taxon>Nematoda</taxon>
        <taxon>Chromadorea</taxon>
        <taxon>Rhabditida</taxon>
        <taxon>Tylenchina</taxon>
        <taxon>Tylenchomorpha</taxon>
        <taxon>Tylenchoidea</taxon>
        <taxon>Meloidogynidae</taxon>
        <taxon>Meloidogyninae</taxon>
        <taxon>Meloidogyne</taxon>
        <taxon>Meloidogyne incognita group</taxon>
    </lineage>
</organism>
<dbReference type="Proteomes" id="UP000887561">
    <property type="component" value="Unplaced"/>
</dbReference>
<reference evidence="2" key="1">
    <citation type="submission" date="2022-11" db="UniProtKB">
        <authorList>
            <consortium name="WormBaseParasite"/>
        </authorList>
    </citation>
    <scope>IDENTIFICATION</scope>
</reference>
<protein>
    <submittedName>
        <fullName evidence="2">Uncharacterized protein</fullName>
    </submittedName>
</protein>
<sequence length="614" mass="70300">MKILRHTQIITTTTKKVPIDGNLYSQFTAHVKTFPTIETVKSTKKQQQKPGPELYARTSKQDPNILQFRANIYELGCLPGNYEKVHRSKLDKKCKYIDKAYNKECEEGMWKAFQICYKSKLDPFNLGEEIDNSIKLQNNPYSGYGSKCNDSGKHGVEMRVCARRISFVKSNKNHTYNINFSFENYVNIYGLINKTNGFLESPLKENVIFPIFTIQLGTNDTMFAKLIFMNGTEKDYSQSAKFNIELVLKNNYSTKYDSTNINFQSISEGNEAISLLGLDMDIHSDEKMKYMSFPEPPCYVYFMFNGKHVELDRPCDTFSNKQNFVTNRIEIRTYLSSLACNDKEANDERNAGIKKFYEICKYPTDNKSQIREIEFGKIIKVKGIIKSYYGPRILGLLNMEENHVLLLSLQLGNSENSFAILTDEMNGYVYNFERYIHSNIESQNNHEIAKTGGALALIGPDINMNGELLLDTHFKVNIASEKSCTGLIELTLNNALLDKQFSCYKRPLTQCDEIGLEEYNKLKTAFAELLDLYKQCPCDDEPRPKTITDERLIVPAESRNKRSIQNSTLLKSHNVAGLVDGCENTTFIESDDIVLYPEDVARKIKNQPKQAQSN</sequence>
<keyword evidence="1" id="KW-1185">Reference proteome</keyword>
<dbReference type="WBParaSite" id="scaffold1085_cov180.g2435">
    <property type="protein sequence ID" value="scaffold1085_cov180.g2435"/>
    <property type="gene ID" value="scaffold1085_cov180.g2435"/>
</dbReference>
<evidence type="ECO:0000313" key="1">
    <source>
        <dbReference type="Proteomes" id="UP000887561"/>
    </source>
</evidence>